<dbReference type="Pfam" id="PF00440">
    <property type="entry name" value="TetR_N"/>
    <property type="match status" value="1"/>
</dbReference>
<evidence type="ECO:0000259" key="5">
    <source>
        <dbReference type="PROSITE" id="PS50977"/>
    </source>
</evidence>
<evidence type="ECO:0000256" key="1">
    <source>
        <dbReference type="ARBA" id="ARBA00023015"/>
    </source>
</evidence>
<dbReference type="InterPro" id="IPR036271">
    <property type="entry name" value="Tet_transcr_reg_TetR-rel_C_sf"/>
</dbReference>
<evidence type="ECO:0000256" key="2">
    <source>
        <dbReference type="ARBA" id="ARBA00023125"/>
    </source>
</evidence>
<dbReference type="PANTHER" id="PTHR30055:SF234">
    <property type="entry name" value="HTH-TYPE TRANSCRIPTIONAL REGULATOR BETI"/>
    <property type="match status" value="1"/>
</dbReference>
<dbReference type="InterPro" id="IPR001647">
    <property type="entry name" value="HTH_TetR"/>
</dbReference>
<proteinExistence type="predicted"/>
<dbReference type="Gene3D" id="1.10.357.10">
    <property type="entry name" value="Tetracycline Repressor, domain 2"/>
    <property type="match status" value="1"/>
</dbReference>
<dbReference type="SUPFAM" id="SSF46689">
    <property type="entry name" value="Homeodomain-like"/>
    <property type="match status" value="1"/>
</dbReference>
<dbReference type="EMBL" id="CP040916">
    <property type="protein sequence ID" value="QDQ10072.1"/>
    <property type="molecule type" value="Genomic_DNA"/>
</dbReference>
<keyword evidence="1" id="KW-0805">Transcription regulation</keyword>
<reference evidence="6 7" key="1">
    <citation type="journal article" date="2019" name="J. Ind. Microbiol. Biotechnol.">
        <title>The complete genomic sequence of Streptomyces spectabilis NRRL-2792 and identification of secondary metabolite biosynthetic gene clusters.</title>
        <authorList>
            <person name="Sinha A."/>
            <person name="Phillips-Salemka S."/>
            <person name="Niraula T.A."/>
            <person name="Short K.A."/>
            <person name="Niraula N.P."/>
        </authorList>
    </citation>
    <scope>NUCLEOTIDE SEQUENCE [LARGE SCALE GENOMIC DNA]</scope>
    <source>
        <strain evidence="6 7">NRRL 2792</strain>
    </source>
</reference>
<dbReference type="InterPro" id="IPR009057">
    <property type="entry name" value="Homeodomain-like_sf"/>
</dbReference>
<name>A0A516R352_STRST</name>
<dbReference type="SUPFAM" id="SSF48498">
    <property type="entry name" value="Tetracyclin repressor-like, C-terminal domain"/>
    <property type="match status" value="1"/>
</dbReference>
<organism evidence="6 7">
    <name type="scientific">Streptomyces spectabilis</name>
    <dbReference type="NCBI Taxonomy" id="68270"/>
    <lineage>
        <taxon>Bacteria</taxon>
        <taxon>Bacillati</taxon>
        <taxon>Actinomycetota</taxon>
        <taxon>Actinomycetes</taxon>
        <taxon>Kitasatosporales</taxon>
        <taxon>Streptomycetaceae</taxon>
        <taxon>Streptomyces</taxon>
    </lineage>
</organism>
<feature type="domain" description="HTH tetR-type" evidence="5">
    <location>
        <begin position="16"/>
        <end position="74"/>
    </location>
</feature>
<accession>A0A516R352</accession>
<evidence type="ECO:0000313" key="6">
    <source>
        <dbReference type="EMBL" id="QDQ10072.1"/>
    </source>
</evidence>
<sequence length="206" mass="21763">MTPSTQPPRRRRADAERSRAAVLDAAVRLLRRRPDAGMAAVAEAAGVTRQTVYAHFSSRDDLLAAAADRLTADAVAAMDTAALDEGPATQALLRFLDASWSAFEDNAWLLHAPSATGPAERDRARHEPVTERLVRLVERGQAAGEFTPGLAPRWLVAMTVALGHAAGDEVAAGRVPGAAAGAALRTTVLRVLGAAEPSRPRSEPEH</sequence>
<dbReference type="AlphaFoldDB" id="A0A516R352"/>
<evidence type="ECO:0000256" key="3">
    <source>
        <dbReference type="ARBA" id="ARBA00023163"/>
    </source>
</evidence>
<dbReference type="PROSITE" id="PS50977">
    <property type="entry name" value="HTH_TETR_2"/>
    <property type="match status" value="1"/>
</dbReference>
<gene>
    <name evidence="6" type="ORF">FH965_05455</name>
</gene>
<keyword evidence="3" id="KW-0804">Transcription</keyword>
<dbReference type="GO" id="GO:0000976">
    <property type="term" value="F:transcription cis-regulatory region binding"/>
    <property type="evidence" value="ECO:0007669"/>
    <property type="project" value="TreeGrafter"/>
</dbReference>
<evidence type="ECO:0000256" key="4">
    <source>
        <dbReference type="PROSITE-ProRule" id="PRU00335"/>
    </source>
</evidence>
<keyword evidence="2 4" id="KW-0238">DNA-binding</keyword>
<dbReference type="PANTHER" id="PTHR30055">
    <property type="entry name" value="HTH-TYPE TRANSCRIPTIONAL REGULATOR RUTR"/>
    <property type="match status" value="1"/>
</dbReference>
<dbReference type="RefSeq" id="WP_144001710.1">
    <property type="nucleotide sequence ID" value="NZ_CP040916.1"/>
</dbReference>
<dbReference type="InterPro" id="IPR050109">
    <property type="entry name" value="HTH-type_TetR-like_transc_reg"/>
</dbReference>
<dbReference type="Proteomes" id="UP000316806">
    <property type="component" value="Chromosome"/>
</dbReference>
<protein>
    <submittedName>
        <fullName evidence="6">TetR/AcrR family transcriptional regulator</fullName>
    </submittedName>
</protein>
<dbReference type="GO" id="GO:0003700">
    <property type="term" value="F:DNA-binding transcription factor activity"/>
    <property type="evidence" value="ECO:0007669"/>
    <property type="project" value="TreeGrafter"/>
</dbReference>
<feature type="DNA-binding region" description="H-T-H motif" evidence="4">
    <location>
        <begin position="37"/>
        <end position="56"/>
    </location>
</feature>
<evidence type="ECO:0000313" key="7">
    <source>
        <dbReference type="Proteomes" id="UP000316806"/>
    </source>
</evidence>